<evidence type="ECO:0000259" key="5">
    <source>
        <dbReference type="Pfam" id="PF00155"/>
    </source>
</evidence>
<dbReference type="AlphaFoldDB" id="A0A1N7L9U1"/>
<dbReference type="RefSeq" id="WP_076499046.1">
    <property type="nucleotide sequence ID" value="NZ_FTOP01000003.1"/>
</dbReference>
<dbReference type="InterPro" id="IPR050881">
    <property type="entry name" value="LL-DAP_aminotransferase"/>
</dbReference>
<sequence length="383" mass="42539">MKGFSKRLAHVQEYYFSQKLKEVAKLKAEGKNVINMGIGSPDLPPHRSVIEALNTTASSKHAHGYQGYQGIPALREAIGQFYQDHYQVRLNPDSEILPLMGSKEGIVHVSMAFLDEGDEVLIPNPGYPTYAAACKLAGAHAIAYDLKEENNWEPDFEALKALDLTKVKIMWVNYPHMPTGSRGSKELFQKIIQFGLENDVLIVNDNPYSFILENEPKSILSISGAHEIALELNSLSKTANMAGWRVGWLAGRADLIDAVLKVKSNMDSGMFLGIQRGAIAALSLGKGWYTGLNEEYQRRKMLILELASLLDLDVSKGAVGMFVWAKIKNNQSEIEFVDRLLSEKYIFITPGSIFGSNGAGYVRFSLCVPEVQIREAIERIKSI</sequence>
<dbReference type="PANTHER" id="PTHR42832">
    <property type="entry name" value="AMINO ACID AMINOTRANSFERASE"/>
    <property type="match status" value="1"/>
</dbReference>
<dbReference type="EMBL" id="FTOP01000003">
    <property type="protein sequence ID" value="SIS70553.1"/>
    <property type="molecule type" value="Genomic_DNA"/>
</dbReference>
<dbReference type="Gene3D" id="3.40.640.10">
    <property type="entry name" value="Type I PLP-dependent aspartate aminotransferase-like (Major domain)"/>
    <property type="match status" value="1"/>
</dbReference>
<gene>
    <name evidence="6" type="ORF">SAMN05421761_103153</name>
</gene>
<dbReference type="OrthoDB" id="9802328at2"/>
<keyword evidence="2 4" id="KW-0032">Aminotransferase</keyword>
<evidence type="ECO:0000313" key="6">
    <source>
        <dbReference type="EMBL" id="SIS70553.1"/>
    </source>
</evidence>
<proteinExistence type="inferred from homology"/>
<evidence type="ECO:0000313" key="7">
    <source>
        <dbReference type="Proteomes" id="UP000186026"/>
    </source>
</evidence>
<dbReference type="Gene3D" id="3.90.1150.10">
    <property type="entry name" value="Aspartate Aminotransferase, domain 1"/>
    <property type="match status" value="1"/>
</dbReference>
<evidence type="ECO:0000256" key="2">
    <source>
        <dbReference type="ARBA" id="ARBA00022576"/>
    </source>
</evidence>
<dbReference type="InterPro" id="IPR004839">
    <property type="entry name" value="Aminotransferase_I/II_large"/>
</dbReference>
<dbReference type="InterPro" id="IPR015424">
    <property type="entry name" value="PyrdxlP-dep_Trfase"/>
</dbReference>
<dbReference type="InterPro" id="IPR004838">
    <property type="entry name" value="NHTrfase_class1_PyrdxlP-BS"/>
</dbReference>
<evidence type="ECO:0000256" key="1">
    <source>
        <dbReference type="ARBA" id="ARBA00001933"/>
    </source>
</evidence>
<dbReference type="Pfam" id="PF00155">
    <property type="entry name" value="Aminotran_1_2"/>
    <property type="match status" value="1"/>
</dbReference>
<reference evidence="7" key="1">
    <citation type="submission" date="2017-01" db="EMBL/GenBank/DDBJ databases">
        <authorList>
            <person name="Varghese N."/>
            <person name="Submissions S."/>
        </authorList>
    </citation>
    <scope>NUCLEOTIDE SEQUENCE [LARGE SCALE GENOMIC DNA]</scope>
    <source>
        <strain evidence="7">DSM 46698</strain>
    </source>
</reference>
<comment type="similarity">
    <text evidence="4">Belongs to the class-I pyridoxal-phosphate-dependent aminotransferase family.</text>
</comment>
<accession>A0A1N7L9U1</accession>
<name>A0A1N7L9U1_9BACT</name>
<feature type="domain" description="Aminotransferase class I/classII large" evidence="5">
    <location>
        <begin position="31"/>
        <end position="380"/>
    </location>
</feature>
<comment type="cofactor">
    <cofactor evidence="1 4">
        <name>pyridoxal 5'-phosphate</name>
        <dbReference type="ChEBI" id="CHEBI:597326"/>
    </cofactor>
</comment>
<dbReference type="GO" id="GO:0030170">
    <property type="term" value="F:pyridoxal phosphate binding"/>
    <property type="evidence" value="ECO:0007669"/>
    <property type="project" value="InterPro"/>
</dbReference>
<protein>
    <recommendedName>
        <fullName evidence="4">Aminotransferase</fullName>
        <ecNumber evidence="4">2.6.1.-</ecNumber>
    </recommendedName>
</protein>
<dbReference type="EC" id="2.6.1.-" evidence="4"/>
<dbReference type="CDD" id="cd00609">
    <property type="entry name" value="AAT_like"/>
    <property type="match status" value="1"/>
</dbReference>
<evidence type="ECO:0000256" key="4">
    <source>
        <dbReference type="RuleBase" id="RU000481"/>
    </source>
</evidence>
<dbReference type="PROSITE" id="PS00105">
    <property type="entry name" value="AA_TRANSFER_CLASS_1"/>
    <property type="match status" value="1"/>
</dbReference>
<keyword evidence="3 4" id="KW-0808">Transferase</keyword>
<keyword evidence="7" id="KW-1185">Reference proteome</keyword>
<dbReference type="InterPro" id="IPR015422">
    <property type="entry name" value="PyrdxlP-dep_Trfase_small"/>
</dbReference>
<dbReference type="PANTHER" id="PTHR42832:SF3">
    <property type="entry name" value="L-GLUTAMINE--4-(METHYLSULFANYL)-2-OXOBUTANOATE AMINOTRANSFERASE"/>
    <property type="match status" value="1"/>
</dbReference>
<organism evidence="6 7">
    <name type="scientific">Belliella pelovolcani</name>
    <dbReference type="NCBI Taxonomy" id="529505"/>
    <lineage>
        <taxon>Bacteria</taxon>
        <taxon>Pseudomonadati</taxon>
        <taxon>Bacteroidota</taxon>
        <taxon>Cytophagia</taxon>
        <taxon>Cytophagales</taxon>
        <taxon>Cyclobacteriaceae</taxon>
        <taxon>Belliella</taxon>
    </lineage>
</organism>
<dbReference type="SUPFAM" id="SSF53383">
    <property type="entry name" value="PLP-dependent transferases"/>
    <property type="match status" value="1"/>
</dbReference>
<evidence type="ECO:0000256" key="3">
    <source>
        <dbReference type="ARBA" id="ARBA00022679"/>
    </source>
</evidence>
<dbReference type="GO" id="GO:0008483">
    <property type="term" value="F:transaminase activity"/>
    <property type="evidence" value="ECO:0007669"/>
    <property type="project" value="UniProtKB-KW"/>
</dbReference>
<dbReference type="Proteomes" id="UP000186026">
    <property type="component" value="Unassembled WGS sequence"/>
</dbReference>
<dbReference type="STRING" id="529505.SAMN05421761_103153"/>
<dbReference type="InterPro" id="IPR015421">
    <property type="entry name" value="PyrdxlP-dep_Trfase_major"/>
</dbReference>